<dbReference type="Proteomes" id="UP000693946">
    <property type="component" value="Unassembled WGS sequence"/>
</dbReference>
<dbReference type="AlphaFoldDB" id="A0AAV6PGS5"/>
<reference evidence="1 2" key="1">
    <citation type="journal article" date="2021" name="Sci. Rep.">
        <title>Chromosome anchoring in Senegalese sole (Solea senegalensis) reveals sex-associated markers and genome rearrangements in flatfish.</title>
        <authorList>
            <person name="Guerrero-Cozar I."/>
            <person name="Gomez-Garrido J."/>
            <person name="Berbel C."/>
            <person name="Martinez-Blanch J.F."/>
            <person name="Alioto T."/>
            <person name="Claros M.G."/>
            <person name="Gagnaire P.A."/>
            <person name="Manchado M."/>
        </authorList>
    </citation>
    <scope>NUCLEOTIDE SEQUENCE [LARGE SCALE GENOMIC DNA]</scope>
    <source>
        <strain evidence="1">Sse05_10M</strain>
    </source>
</reference>
<accession>A0AAV6PGS5</accession>
<keyword evidence="2" id="KW-1185">Reference proteome</keyword>
<proteinExistence type="predicted"/>
<sequence length="55" mass="5668">CAMAMEGVQSGSLLTKAMLPGANHVTIQAALCYAAEGPSVVALWVIFRTTTDPSS</sequence>
<dbReference type="EMBL" id="JAGKHQ010001320">
    <property type="protein sequence ID" value="KAG7458353.1"/>
    <property type="molecule type" value="Genomic_DNA"/>
</dbReference>
<feature type="non-terminal residue" evidence="1">
    <location>
        <position position="1"/>
    </location>
</feature>
<comment type="caution">
    <text evidence="1">The sequence shown here is derived from an EMBL/GenBank/DDBJ whole genome shotgun (WGS) entry which is preliminary data.</text>
</comment>
<evidence type="ECO:0000313" key="1">
    <source>
        <dbReference type="EMBL" id="KAG7458353.1"/>
    </source>
</evidence>
<organism evidence="1 2">
    <name type="scientific">Solea senegalensis</name>
    <name type="common">Senegalese sole</name>
    <dbReference type="NCBI Taxonomy" id="28829"/>
    <lineage>
        <taxon>Eukaryota</taxon>
        <taxon>Metazoa</taxon>
        <taxon>Chordata</taxon>
        <taxon>Craniata</taxon>
        <taxon>Vertebrata</taxon>
        <taxon>Euteleostomi</taxon>
        <taxon>Actinopterygii</taxon>
        <taxon>Neopterygii</taxon>
        <taxon>Teleostei</taxon>
        <taxon>Neoteleostei</taxon>
        <taxon>Acanthomorphata</taxon>
        <taxon>Carangaria</taxon>
        <taxon>Pleuronectiformes</taxon>
        <taxon>Pleuronectoidei</taxon>
        <taxon>Soleidae</taxon>
        <taxon>Solea</taxon>
    </lineage>
</organism>
<evidence type="ECO:0000313" key="2">
    <source>
        <dbReference type="Proteomes" id="UP000693946"/>
    </source>
</evidence>
<gene>
    <name evidence="1" type="ORF">JOB18_033474</name>
</gene>
<name>A0AAV6PGS5_SOLSE</name>
<protein>
    <submittedName>
        <fullName evidence="1">Uncharacterized protein</fullName>
    </submittedName>
</protein>